<organism evidence="1 2">
    <name type="scientific">Streptomyces polyasparticus</name>
    <dbReference type="NCBI Taxonomy" id="2767826"/>
    <lineage>
        <taxon>Bacteria</taxon>
        <taxon>Bacillati</taxon>
        <taxon>Actinomycetota</taxon>
        <taxon>Actinomycetes</taxon>
        <taxon>Kitasatosporales</taxon>
        <taxon>Streptomycetaceae</taxon>
        <taxon>Streptomyces</taxon>
    </lineage>
</organism>
<name>A0ABR7SQT2_9ACTN</name>
<evidence type="ECO:0008006" key="3">
    <source>
        <dbReference type="Google" id="ProtNLM"/>
    </source>
</evidence>
<gene>
    <name evidence="1" type="ORF">H9Y04_35005</name>
</gene>
<evidence type="ECO:0000313" key="1">
    <source>
        <dbReference type="EMBL" id="MBC9717754.1"/>
    </source>
</evidence>
<comment type="caution">
    <text evidence="1">The sequence shown here is derived from an EMBL/GenBank/DDBJ whole genome shotgun (WGS) entry which is preliminary data.</text>
</comment>
<proteinExistence type="predicted"/>
<accession>A0ABR7SQT2</accession>
<dbReference type="EMBL" id="JACTVJ010000020">
    <property type="protein sequence ID" value="MBC9717754.1"/>
    <property type="molecule type" value="Genomic_DNA"/>
</dbReference>
<keyword evidence="2" id="KW-1185">Reference proteome</keyword>
<evidence type="ECO:0000313" key="2">
    <source>
        <dbReference type="Proteomes" id="UP000642284"/>
    </source>
</evidence>
<protein>
    <recommendedName>
        <fullName evidence="3">ATP-binding protein</fullName>
    </recommendedName>
</protein>
<reference evidence="1 2" key="1">
    <citation type="submission" date="2020-08" db="EMBL/GenBank/DDBJ databases">
        <title>Genemic of Streptomyces polyaspartic.</title>
        <authorList>
            <person name="Liu W."/>
        </authorList>
    </citation>
    <scope>NUCLEOTIDE SEQUENCE [LARGE SCALE GENOMIC DNA]</scope>
    <source>
        <strain evidence="1 2">TRM66268-LWL</strain>
    </source>
</reference>
<dbReference type="Proteomes" id="UP000642284">
    <property type="component" value="Unassembled WGS sequence"/>
</dbReference>
<sequence length="121" mass="11297">MAARVGLVATAAGIALGGSAGGAGAIGMPLSVGLGTPVGDVDSASPGAAVTDAVGFAVRPAKDLRLDPLAGTGVDPLDNAVGTQLADFKPVSSALVTGPVASGGSLDDLPVVSHASSLLPG</sequence>